<protein>
    <submittedName>
        <fullName evidence="1">DUF885 domain-containing protein</fullName>
    </submittedName>
</protein>
<sequence>MPPSCRAAPAMSPVKARRRVAMGFEVTRREALAGLAATTALSLPGCATMERGSRPCPAGGVLSMEADRLLAMLPEVATYNGAEAALDGGPLARRLTDYSPAGEAALRAGTAASRTRIAALDCGPDTSGALHAAVVDAVLENAGRSSSISYGHIDPFSYVNHLPYLVQQISGPAIDSPAVMATQQSLRTPEAIDAWIEKLESFETAFGGVAEKIRADEADGCRPPKALLEKTLPVLDAFLEGPAERHPLIAALSAGMTDAVIDQSFRETALQRAIAALETKARPAYARLRAIVSDMLPRGQDNSGVWAQPFGEELYAANVRALGDTEQSPDEIHEIGMEEVRRITAEMEALLNAQGLTQGSVGERMLALADDPRLLFEDSNAGREAVLDYVRGKVRDAEAQYPRFLPADIIPRQPMRVRRVPVATQDSAPGGYYDAPSLDGTRPGTYWINLRDMAAVARFALPTLSYHEGVPGHHTQTAIASGLGEAPLIIRIASFNAYQEGWALYAERLMWELGAYEDDPFGDLGRLQDELFRAVRLVVDTGMHHKRWARERAIGFMQEATGNPESTCVAEIERYMAWPGQALGYKLGQLRLLAMREEMRSRKGEAFDLRAFNALVLGQGAMPLRLVAERIDAA</sequence>
<comment type="caution">
    <text evidence="1">The sequence shown here is derived from an EMBL/GenBank/DDBJ whole genome shotgun (WGS) entry which is preliminary data.</text>
</comment>
<accession>A0A842HZ60</accession>
<gene>
    <name evidence="1" type="ORF">H6P80_08400</name>
</gene>
<dbReference type="Proteomes" id="UP000564378">
    <property type="component" value="Unassembled WGS sequence"/>
</dbReference>
<dbReference type="EMBL" id="JACJVJ010000001">
    <property type="protein sequence ID" value="MBC2777641.1"/>
    <property type="molecule type" value="Genomic_DNA"/>
</dbReference>
<evidence type="ECO:0000313" key="1">
    <source>
        <dbReference type="EMBL" id="MBC2777641.1"/>
    </source>
</evidence>
<name>A0A842HZ60_9SPHN</name>
<dbReference type="PANTHER" id="PTHR33361:SF2">
    <property type="entry name" value="DUF885 DOMAIN-CONTAINING PROTEIN"/>
    <property type="match status" value="1"/>
</dbReference>
<organism evidence="1 2">
    <name type="scientific">Parasphingopyxis marina</name>
    <dbReference type="NCBI Taxonomy" id="2761622"/>
    <lineage>
        <taxon>Bacteria</taxon>
        <taxon>Pseudomonadati</taxon>
        <taxon>Pseudomonadota</taxon>
        <taxon>Alphaproteobacteria</taxon>
        <taxon>Sphingomonadales</taxon>
        <taxon>Sphingomonadaceae</taxon>
        <taxon>Parasphingopyxis</taxon>
    </lineage>
</organism>
<keyword evidence="2" id="KW-1185">Reference proteome</keyword>
<dbReference type="AlphaFoldDB" id="A0A842HZ60"/>
<evidence type="ECO:0000313" key="2">
    <source>
        <dbReference type="Proteomes" id="UP000564378"/>
    </source>
</evidence>
<proteinExistence type="predicted"/>
<dbReference type="Pfam" id="PF05960">
    <property type="entry name" value="DUF885"/>
    <property type="match status" value="1"/>
</dbReference>
<dbReference type="InterPro" id="IPR010281">
    <property type="entry name" value="DUF885"/>
</dbReference>
<reference evidence="1 2" key="1">
    <citation type="submission" date="2020-08" db="EMBL/GenBank/DDBJ databases">
        <title>Draft genome sequence of Parasphingopyxis sp. GrpM-11.</title>
        <authorList>
            <person name="Oh J."/>
            <person name="Roh D.-H."/>
        </authorList>
    </citation>
    <scope>NUCLEOTIDE SEQUENCE [LARGE SCALE GENOMIC DNA]</scope>
    <source>
        <strain evidence="1 2">GrpM-11</strain>
    </source>
</reference>
<dbReference type="PANTHER" id="PTHR33361">
    <property type="entry name" value="GLR0591 PROTEIN"/>
    <property type="match status" value="1"/>
</dbReference>